<evidence type="ECO:0000256" key="1">
    <source>
        <dbReference type="ARBA" id="ARBA00005947"/>
    </source>
</evidence>
<comment type="similarity">
    <text evidence="1">Belongs to the histone deacetylase family.</text>
</comment>
<organism evidence="3 4">
    <name type="scientific">Tibeticola sediminis</name>
    <dbReference type="NCBI Taxonomy" id="1917811"/>
    <lineage>
        <taxon>Bacteria</taxon>
        <taxon>Pseudomonadati</taxon>
        <taxon>Pseudomonadota</taxon>
        <taxon>Betaproteobacteria</taxon>
        <taxon>Burkholderiales</taxon>
        <taxon>Comamonadaceae</taxon>
        <taxon>Tibeticola</taxon>
    </lineage>
</organism>
<gene>
    <name evidence="3" type="ORF">EDC62_1925</name>
</gene>
<reference evidence="3 4" key="1">
    <citation type="submission" date="2018-11" db="EMBL/GenBank/DDBJ databases">
        <title>Genomic Encyclopedia of Type Strains, Phase IV (KMG-IV): sequencing the most valuable type-strain genomes for metagenomic binning, comparative biology and taxonomic classification.</title>
        <authorList>
            <person name="Goeker M."/>
        </authorList>
    </citation>
    <scope>NUCLEOTIDE SEQUENCE [LARGE SCALE GENOMIC DNA]</scope>
    <source>
        <strain evidence="3 4">DSM 101684</strain>
    </source>
</reference>
<dbReference type="AlphaFoldDB" id="A0A3N4UHT0"/>
<dbReference type="InterPro" id="IPR000286">
    <property type="entry name" value="HDACs"/>
</dbReference>
<dbReference type="InterPro" id="IPR037138">
    <property type="entry name" value="His_deacetylse_dom_sf"/>
</dbReference>
<sequence>MLSGFITHPDCLRHEMGPSHPEAPVRLHAIYDHLLAKGLLDYMHAFDAPLATEEQLARAHTALYVREILSAAPLDGYRPVDPDTLMNPHTVRAALRAAGSCVLATDLVLAGEITNAFCCVRPPGHHAERERAMGFCFFNNAAVGIRHALDVHGLERVALIDFDVHHGNGSEDIFRDDERVLMCSVFERGLYPFCGEDERRPNMVNVALPTRTASEALRAAVLEHWLPALDRFEPQLIFVSAGFDAHRDDDMGNLGWVDRDYEWLTQQLLVVARRHCGGKLISTLEGGYEPNALARSVAAHVRVLVGAD</sequence>
<dbReference type="EMBL" id="RKQL01000004">
    <property type="protein sequence ID" value="RPE66851.1"/>
    <property type="molecule type" value="Genomic_DNA"/>
</dbReference>
<comment type="caution">
    <text evidence="3">The sequence shown here is derived from an EMBL/GenBank/DDBJ whole genome shotgun (WGS) entry which is preliminary data.</text>
</comment>
<dbReference type="OrthoDB" id="9808367at2"/>
<dbReference type="GO" id="GO:0040029">
    <property type="term" value="P:epigenetic regulation of gene expression"/>
    <property type="evidence" value="ECO:0007669"/>
    <property type="project" value="TreeGrafter"/>
</dbReference>
<dbReference type="InterPro" id="IPR023801">
    <property type="entry name" value="His_deacetylse_dom"/>
</dbReference>
<keyword evidence="4" id="KW-1185">Reference proteome</keyword>
<protein>
    <submittedName>
        <fullName evidence="3">Acetoin utilization deacetylase AcuC-like enzyme</fullName>
    </submittedName>
</protein>
<dbReference type="PANTHER" id="PTHR10625:SF10">
    <property type="entry name" value="HISTONE DEACETYLASE HDAC1"/>
    <property type="match status" value="1"/>
</dbReference>
<dbReference type="GO" id="GO:0004407">
    <property type="term" value="F:histone deacetylase activity"/>
    <property type="evidence" value="ECO:0007669"/>
    <property type="project" value="TreeGrafter"/>
</dbReference>
<dbReference type="Gene3D" id="3.40.800.20">
    <property type="entry name" value="Histone deacetylase domain"/>
    <property type="match status" value="1"/>
</dbReference>
<proteinExistence type="inferred from homology"/>
<evidence type="ECO:0000259" key="2">
    <source>
        <dbReference type="Pfam" id="PF00850"/>
    </source>
</evidence>
<dbReference type="CDD" id="cd11599">
    <property type="entry name" value="HDAC_classII_2"/>
    <property type="match status" value="1"/>
</dbReference>
<dbReference type="Pfam" id="PF00850">
    <property type="entry name" value="Hist_deacetyl"/>
    <property type="match status" value="1"/>
</dbReference>
<evidence type="ECO:0000313" key="3">
    <source>
        <dbReference type="EMBL" id="RPE66851.1"/>
    </source>
</evidence>
<dbReference type="PRINTS" id="PR01270">
    <property type="entry name" value="HDASUPER"/>
</dbReference>
<name>A0A3N4UHT0_9BURK</name>
<dbReference type="SUPFAM" id="SSF52768">
    <property type="entry name" value="Arginase/deacetylase"/>
    <property type="match status" value="1"/>
</dbReference>
<feature type="domain" description="Histone deacetylase" evidence="2">
    <location>
        <begin position="20"/>
        <end position="304"/>
    </location>
</feature>
<dbReference type="InterPro" id="IPR023696">
    <property type="entry name" value="Ureohydrolase_dom_sf"/>
</dbReference>
<dbReference type="PANTHER" id="PTHR10625">
    <property type="entry name" value="HISTONE DEACETYLASE HDAC1-RELATED"/>
    <property type="match status" value="1"/>
</dbReference>
<evidence type="ECO:0000313" key="4">
    <source>
        <dbReference type="Proteomes" id="UP000272193"/>
    </source>
</evidence>
<accession>A0A3N4UHT0</accession>
<dbReference type="RefSeq" id="WP_124223056.1">
    <property type="nucleotide sequence ID" value="NZ_RKQL01000004.1"/>
</dbReference>
<dbReference type="Proteomes" id="UP000272193">
    <property type="component" value="Unassembled WGS sequence"/>
</dbReference>